<reference evidence="1 2" key="1">
    <citation type="submission" date="2018-12" db="EMBL/GenBank/DDBJ databases">
        <authorList>
            <person name="Li S."/>
            <person name="Yang R."/>
            <person name="Chen G."/>
            <person name="Zou L."/>
            <person name="Zhang C."/>
            <person name="Chen Y."/>
            <person name="Liu Z."/>
            <person name="Li Y."/>
            <person name="Yan Y."/>
            <person name="Huang M."/>
            <person name="Chen T."/>
        </authorList>
    </citation>
    <scope>NUCLEOTIDE SEQUENCE [LARGE SCALE GENOMIC DNA]</scope>
    <source>
        <strain evidence="1 2">1257</strain>
    </source>
</reference>
<dbReference type="EMBL" id="CP034338">
    <property type="protein sequence ID" value="AZL68223.1"/>
    <property type="molecule type" value="Genomic_DNA"/>
</dbReference>
<organism evidence="1 2">
    <name type="scientific">Pseudomonas entomophila</name>
    <dbReference type="NCBI Taxonomy" id="312306"/>
    <lineage>
        <taxon>Bacteria</taxon>
        <taxon>Pseudomonadati</taxon>
        <taxon>Pseudomonadota</taxon>
        <taxon>Gammaproteobacteria</taxon>
        <taxon>Pseudomonadales</taxon>
        <taxon>Pseudomonadaceae</taxon>
        <taxon>Pseudomonas</taxon>
    </lineage>
</organism>
<accession>A0A3Q8U131</accession>
<sequence>MATPTDTPKLPARLGIAADLCFSTPDNVGYLADCLLVHEEVVIPLEATVLNRLEAAFETEQLRLLLREKRIRFCPAYSLEHANSTTPEAYARDRFIERVRKLDMHQHASDRNALFAEIEETFIDPIAPDYTAWLPAKGKVDDAFGYYAGRPDYEFLFPSERYYYQTGAVTGIARMNDLLAAGVSEMEMDHELPQLLELCFPIRRAEGATPGAEVFHARKIINDLHKIENLPSFEKTGFPLVFRDREDINKIITTLVSDEAQDLRMWLSKHLAPDLDVRASYAASEKLLPSKKKWTQWMRFGAATGVSTAIGMCLAGPLGAAAGAAVGAIDLAKGEKTTALLDGYHPKRWLSHIQRNGLLNPE</sequence>
<gene>
    <name evidence="1" type="ORF">EJA05_10975</name>
</gene>
<protein>
    <submittedName>
        <fullName evidence="1">Uncharacterized protein</fullName>
    </submittedName>
</protein>
<proteinExistence type="predicted"/>
<dbReference type="Proteomes" id="UP000268230">
    <property type="component" value="Chromosome"/>
</dbReference>
<evidence type="ECO:0000313" key="1">
    <source>
        <dbReference type="EMBL" id="AZL68223.1"/>
    </source>
</evidence>
<evidence type="ECO:0000313" key="2">
    <source>
        <dbReference type="Proteomes" id="UP000268230"/>
    </source>
</evidence>
<dbReference type="KEGG" id="pory:EJA05_10975"/>
<dbReference type="OrthoDB" id="9926408at2"/>
<name>A0A3Q8U131_9PSED</name>
<dbReference type="AlphaFoldDB" id="A0A3Q8U131"/>